<reference evidence="1 2" key="1">
    <citation type="journal article" date="2015" name="Stand. Genomic Sci.">
        <title>Genomic Encyclopedia of Bacterial and Archaeal Type Strains, Phase III: the genomes of soil and plant-associated and newly described type strains.</title>
        <authorList>
            <person name="Whitman W.B."/>
            <person name="Woyke T."/>
            <person name="Klenk H.P."/>
            <person name="Zhou Y."/>
            <person name="Lilburn T.G."/>
            <person name="Beck B.J."/>
            <person name="De Vos P."/>
            <person name="Vandamme P."/>
            <person name="Eisen J.A."/>
            <person name="Garrity G."/>
            <person name="Hugenholtz P."/>
            <person name="Kyrpides N.C."/>
        </authorList>
    </citation>
    <scope>NUCLEOTIDE SEQUENCE [LARGE SCALE GENOMIC DNA]</scope>
    <source>
        <strain evidence="1 2">VKM Ac-2541</strain>
    </source>
</reference>
<dbReference type="PANTHER" id="PTHR14136">
    <property type="entry name" value="BTB_POZ DOMAIN-CONTAINING PROTEIN KCTD9"/>
    <property type="match status" value="1"/>
</dbReference>
<organism evidence="1 2">
    <name type="scientific">Kribbella antiqua</name>
    <dbReference type="NCBI Taxonomy" id="2512217"/>
    <lineage>
        <taxon>Bacteria</taxon>
        <taxon>Bacillati</taxon>
        <taxon>Actinomycetota</taxon>
        <taxon>Actinomycetes</taxon>
        <taxon>Propionibacteriales</taxon>
        <taxon>Kribbellaceae</taxon>
        <taxon>Kribbella</taxon>
    </lineage>
</organism>
<dbReference type="OrthoDB" id="4775025at2"/>
<name>A0A4R2J4S3_9ACTN</name>
<keyword evidence="2" id="KW-1185">Reference proteome</keyword>
<dbReference type="PANTHER" id="PTHR14136:SF17">
    <property type="entry name" value="BTB_POZ DOMAIN-CONTAINING PROTEIN KCTD9"/>
    <property type="match status" value="1"/>
</dbReference>
<gene>
    <name evidence="1" type="ORF">EV646_101692</name>
</gene>
<accession>A0A4R2J4S3</accession>
<protein>
    <submittedName>
        <fullName evidence="1">Pentapeptide repeat protein</fullName>
    </submittedName>
</protein>
<dbReference type="Pfam" id="PF00805">
    <property type="entry name" value="Pentapeptide"/>
    <property type="match status" value="1"/>
</dbReference>
<dbReference type="SUPFAM" id="SSF141571">
    <property type="entry name" value="Pentapeptide repeat-like"/>
    <property type="match status" value="1"/>
</dbReference>
<sequence length="248" mass="27381">MRGLEELKKAKLRGLDQHGVRVVGARWTGCRISECSFADAVLEDLRIWDTQVSDCSFAGASLRGAVLGSWHKKRRNEWRQVSFAGADLRGAVLIGALFDGCDFSAARLDGVQFEQCDLRNSTFAGPLRDVLFDCRPLPDRPTPAPLRDLDFTAATFQHVEFRDAHPEHVVLPKDTHFIPNYRPTARQALAALESDPSPEAHILRAELTNALHGPGTEDGAALYNPHDYLTHSEPLATLAAQHLNPSAR</sequence>
<dbReference type="Proteomes" id="UP000295573">
    <property type="component" value="Unassembled WGS sequence"/>
</dbReference>
<evidence type="ECO:0000313" key="1">
    <source>
        <dbReference type="EMBL" id="TCO51698.1"/>
    </source>
</evidence>
<dbReference type="RefSeq" id="WP_132143737.1">
    <property type="nucleotide sequence ID" value="NZ_SLWR01000001.1"/>
</dbReference>
<proteinExistence type="predicted"/>
<dbReference type="InterPro" id="IPR001646">
    <property type="entry name" value="5peptide_repeat"/>
</dbReference>
<dbReference type="Gene3D" id="2.160.20.80">
    <property type="entry name" value="E3 ubiquitin-protein ligase SopA"/>
    <property type="match status" value="1"/>
</dbReference>
<dbReference type="EMBL" id="SLWR01000001">
    <property type="protein sequence ID" value="TCO51698.1"/>
    <property type="molecule type" value="Genomic_DNA"/>
</dbReference>
<dbReference type="InterPro" id="IPR051082">
    <property type="entry name" value="Pentapeptide-BTB/POZ_domain"/>
</dbReference>
<comment type="caution">
    <text evidence="1">The sequence shown here is derived from an EMBL/GenBank/DDBJ whole genome shotgun (WGS) entry which is preliminary data.</text>
</comment>
<evidence type="ECO:0000313" key="2">
    <source>
        <dbReference type="Proteomes" id="UP000295573"/>
    </source>
</evidence>
<dbReference type="AlphaFoldDB" id="A0A4R2J4S3"/>